<comment type="caution">
    <text evidence="7">The sequence shown here is derived from an EMBL/GenBank/DDBJ whole genome shotgun (WGS) entry which is preliminary data.</text>
</comment>
<dbReference type="InterPro" id="IPR036412">
    <property type="entry name" value="HAD-like_sf"/>
</dbReference>
<dbReference type="GO" id="GO:0005524">
    <property type="term" value="F:ATP binding"/>
    <property type="evidence" value="ECO:0007669"/>
    <property type="project" value="UniProtKB-KW"/>
</dbReference>
<dbReference type="STRING" id="8496.A0A151PJ59"/>
<protein>
    <recommendedName>
        <fullName evidence="9">Cation-transporting P-type ATPase C-terminal domain-containing protein</fullName>
    </recommendedName>
</protein>
<evidence type="ECO:0000256" key="3">
    <source>
        <dbReference type="ARBA" id="ARBA00022741"/>
    </source>
</evidence>
<dbReference type="EMBL" id="AKHW03000116">
    <property type="protein sequence ID" value="KYO49059.1"/>
    <property type="molecule type" value="Genomic_DNA"/>
</dbReference>
<keyword evidence="5" id="KW-0460">Magnesium</keyword>
<dbReference type="GO" id="GO:0015203">
    <property type="term" value="F:polyamine transmembrane transporter activity"/>
    <property type="evidence" value="ECO:0007669"/>
    <property type="project" value="TreeGrafter"/>
</dbReference>
<evidence type="ECO:0000256" key="2">
    <source>
        <dbReference type="ARBA" id="ARBA00022723"/>
    </source>
</evidence>
<comment type="subcellular location">
    <subcellularLocation>
        <location evidence="1">Membrane</location>
        <topology evidence="1">Multi-pass membrane protein</topology>
    </subcellularLocation>
</comment>
<organism evidence="7 8">
    <name type="scientific">Alligator mississippiensis</name>
    <name type="common">American alligator</name>
    <dbReference type="NCBI Taxonomy" id="8496"/>
    <lineage>
        <taxon>Eukaryota</taxon>
        <taxon>Metazoa</taxon>
        <taxon>Chordata</taxon>
        <taxon>Craniata</taxon>
        <taxon>Vertebrata</taxon>
        <taxon>Euteleostomi</taxon>
        <taxon>Archelosauria</taxon>
        <taxon>Archosauria</taxon>
        <taxon>Crocodylia</taxon>
        <taxon>Alligatoridae</taxon>
        <taxon>Alligatorinae</taxon>
        <taxon>Alligator</taxon>
    </lineage>
</organism>
<evidence type="ECO:0000313" key="8">
    <source>
        <dbReference type="Proteomes" id="UP000050525"/>
    </source>
</evidence>
<dbReference type="Gene3D" id="3.40.1110.10">
    <property type="entry name" value="Calcium-transporting ATPase, cytoplasmic domain N"/>
    <property type="match status" value="1"/>
</dbReference>
<dbReference type="GO" id="GO:0006874">
    <property type="term" value="P:intracellular calcium ion homeostasis"/>
    <property type="evidence" value="ECO:0007669"/>
    <property type="project" value="TreeGrafter"/>
</dbReference>
<keyword evidence="4" id="KW-0067">ATP-binding</keyword>
<dbReference type="GO" id="GO:0140358">
    <property type="term" value="F:P-type transmembrane transporter activity"/>
    <property type="evidence" value="ECO:0007669"/>
    <property type="project" value="InterPro"/>
</dbReference>
<evidence type="ECO:0000256" key="6">
    <source>
        <dbReference type="ARBA" id="ARBA00022967"/>
    </source>
</evidence>
<keyword evidence="8" id="KW-1185">Reference proteome</keyword>
<dbReference type="InterPro" id="IPR023299">
    <property type="entry name" value="ATPase_P-typ_cyto_dom_N"/>
</dbReference>
<evidence type="ECO:0000313" key="7">
    <source>
        <dbReference type="EMBL" id="KYO49059.1"/>
    </source>
</evidence>
<dbReference type="GO" id="GO:0046872">
    <property type="term" value="F:metal ion binding"/>
    <property type="evidence" value="ECO:0007669"/>
    <property type="project" value="UniProtKB-KW"/>
</dbReference>
<dbReference type="AlphaFoldDB" id="A0A151PJ59"/>
<dbReference type="Gene3D" id="3.40.50.1000">
    <property type="entry name" value="HAD superfamily/HAD-like"/>
    <property type="match status" value="1"/>
</dbReference>
<keyword evidence="2" id="KW-0479">Metal-binding</keyword>
<dbReference type="PANTHER" id="PTHR45630:SF12">
    <property type="entry name" value="POLYAMINE-TRANSPORTING ATPASE 13A3"/>
    <property type="match status" value="1"/>
</dbReference>
<dbReference type="PANTHER" id="PTHR45630">
    <property type="entry name" value="CATION-TRANSPORTING ATPASE-RELATED"/>
    <property type="match status" value="1"/>
</dbReference>
<evidence type="ECO:0000256" key="4">
    <source>
        <dbReference type="ARBA" id="ARBA00022840"/>
    </source>
</evidence>
<dbReference type="Proteomes" id="UP000050525">
    <property type="component" value="Unassembled WGS sequence"/>
</dbReference>
<dbReference type="InterPro" id="IPR006544">
    <property type="entry name" value="P-type_TPase_V"/>
</dbReference>
<dbReference type="SUPFAM" id="SSF56784">
    <property type="entry name" value="HAD-like"/>
    <property type="match status" value="1"/>
</dbReference>
<dbReference type="GO" id="GO:0019829">
    <property type="term" value="F:ATPase-coupled monoatomic cation transmembrane transporter activity"/>
    <property type="evidence" value="ECO:0007669"/>
    <property type="project" value="TreeGrafter"/>
</dbReference>
<sequence length="391" mass="43302">MWGFVQAQDGRFLPLKQDIQAPSLTHSPLDLLELMTQGHWPFKKEAWLPAYHRKKEVRWGSSPDAWIPHCWPCPVPEDFPAMLETCTHRGLRVVALATQRLEPHVPWHKLQHLSRDLVVQDMDFLGLVMLQNKLKPESARILGELHHACVRPIMVTGDNMLTAISVAQECVMIPPKGRTPSLAAALKEALSSCSVPLSMPAWHPTRRPSWWKPYSSYYVGTCRDGANDCGMFSNLGDTQYLFIDMTIMSLAFTAPPGRAGIAAAAALSVGPDPAGCLLPGAALSACVRPALVPDPRYPTCSSPTCLSLNPLELHLQRFRYIAVAVAFAKGPPFHQAPHTNCPFLAAVMLTSVFVLLLLWPNPALAQFFESYYQSQVTYSQLEVDELGLPYS</sequence>
<dbReference type="InterPro" id="IPR023214">
    <property type="entry name" value="HAD_sf"/>
</dbReference>
<proteinExistence type="predicted"/>
<keyword evidence="3" id="KW-0547">Nucleotide-binding</keyword>
<evidence type="ECO:0000256" key="5">
    <source>
        <dbReference type="ARBA" id="ARBA00022842"/>
    </source>
</evidence>
<evidence type="ECO:0008006" key="9">
    <source>
        <dbReference type="Google" id="ProtNLM"/>
    </source>
</evidence>
<evidence type="ECO:0000256" key="1">
    <source>
        <dbReference type="ARBA" id="ARBA00004141"/>
    </source>
</evidence>
<dbReference type="GO" id="GO:0031902">
    <property type="term" value="C:late endosome membrane"/>
    <property type="evidence" value="ECO:0007669"/>
    <property type="project" value="TreeGrafter"/>
</dbReference>
<keyword evidence="6" id="KW-1278">Translocase</keyword>
<gene>
    <name evidence="7" type="ORF">Y1Q_0006506</name>
</gene>
<accession>A0A151PJ59</accession>
<reference evidence="7 8" key="1">
    <citation type="journal article" date="2012" name="Genome Biol.">
        <title>Sequencing three crocodilian genomes to illuminate the evolution of archosaurs and amniotes.</title>
        <authorList>
            <person name="St John J.A."/>
            <person name="Braun E.L."/>
            <person name="Isberg S.R."/>
            <person name="Miles L.G."/>
            <person name="Chong A.Y."/>
            <person name="Gongora J."/>
            <person name="Dalzell P."/>
            <person name="Moran C."/>
            <person name="Bed'hom B."/>
            <person name="Abzhanov A."/>
            <person name="Burgess S.C."/>
            <person name="Cooksey A.M."/>
            <person name="Castoe T.A."/>
            <person name="Crawford N.G."/>
            <person name="Densmore L.D."/>
            <person name="Drew J.C."/>
            <person name="Edwards S.V."/>
            <person name="Faircloth B.C."/>
            <person name="Fujita M.K."/>
            <person name="Greenwold M.J."/>
            <person name="Hoffmann F.G."/>
            <person name="Howard J.M."/>
            <person name="Iguchi T."/>
            <person name="Janes D.E."/>
            <person name="Khan S.Y."/>
            <person name="Kohno S."/>
            <person name="de Koning A.J."/>
            <person name="Lance S.L."/>
            <person name="McCarthy F.M."/>
            <person name="McCormack J.E."/>
            <person name="Merchant M.E."/>
            <person name="Peterson D.G."/>
            <person name="Pollock D.D."/>
            <person name="Pourmand N."/>
            <person name="Raney B.J."/>
            <person name="Roessler K.A."/>
            <person name="Sanford J.R."/>
            <person name="Sawyer R.H."/>
            <person name="Schmidt C.J."/>
            <person name="Triplett E.W."/>
            <person name="Tuberville T.D."/>
            <person name="Venegas-Anaya M."/>
            <person name="Howard J.T."/>
            <person name="Jarvis E.D."/>
            <person name="Guillette L.J.Jr."/>
            <person name="Glenn T.C."/>
            <person name="Green R.E."/>
            <person name="Ray D.A."/>
        </authorList>
    </citation>
    <scope>NUCLEOTIDE SEQUENCE [LARGE SCALE GENOMIC DNA]</scope>
    <source>
        <strain evidence="7">KSC_2009_1</strain>
    </source>
</reference>
<name>A0A151PJ59_ALLMI</name>